<dbReference type="Gene3D" id="2.30.110.10">
    <property type="entry name" value="Electron Transport, Fmn-binding Protein, Chain A"/>
    <property type="match status" value="1"/>
</dbReference>
<proteinExistence type="predicted"/>
<gene>
    <name evidence="2" type="ORF">GTW20_23670</name>
</gene>
<evidence type="ECO:0000313" key="2">
    <source>
        <dbReference type="EMBL" id="MYR35175.1"/>
    </source>
</evidence>
<accession>A0A7K2IZH4</accession>
<dbReference type="OMA" id="LEPWQPG"/>
<organism evidence="2 3">
    <name type="scientific">Nocardiopsis alba</name>
    <dbReference type="NCBI Taxonomy" id="53437"/>
    <lineage>
        <taxon>Bacteria</taxon>
        <taxon>Bacillati</taxon>
        <taxon>Actinomycetota</taxon>
        <taxon>Actinomycetes</taxon>
        <taxon>Streptosporangiales</taxon>
        <taxon>Nocardiopsidaceae</taxon>
        <taxon>Nocardiopsis</taxon>
    </lineage>
</organism>
<dbReference type="Pfam" id="PF12900">
    <property type="entry name" value="Pyridox_ox_2"/>
    <property type="match status" value="1"/>
</dbReference>
<dbReference type="EMBL" id="WWHY01000001">
    <property type="protein sequence ID" value="MYR35175.1"/>
    <property type="molecule type" value="Genomic_DNA"/>
</dbReference>
<dbReference type="InterPro" id="IPR012349">
    <property type="entry name" value="Split_barrel_FMN-bd"/>
</dbReference>
<dbReference type="AlphaFoldDB" id="A0A7K2IZH4"/>
<sequence length="204" mass="22498">MAVREEEGTGFGGPVMSGTSGADASTGGRDVATENTSPPEQRGTTEDFSGTERLRETEQLMLGTDLADEDQSGFTVLARQTCFNLLAERDIGRVAFTIDGDAAPTVLPVNYALIDDTIVFRSTLAGTIMRYARGYAAFQVDRLDEERHEGWSVLCSGRCRWVRDEAELHRIPTDRISRPWAEGPRDQILKIVPGRVSGRKIHRP</sequence>
<evidence type="ECO:0000256" key="1">
    <source>
        <dbReference type="SAM" id="MobiDB-lite"/>
    </source>
</evidence>
<dbReference type="InterPro" id="IPR024747">
    <property type="entry name" value="Pyridox_Oxase-rel"/>
</dbReference>
<protein>
    <submittedName>
        <fullName evidence="2">Pyridoxamine 5'-phosphate oxidase family protein</fullName>
    </submittedName>
</protein>
<name>A0A7K2IZH4_9ACTN</name>
<dbReference type="Proteomes" id="UP000467124">
    <property type="component" value="Unassembled WGS sequence"/>
</dbReference>
<dbReference type="SUPFAM" id="SSF50475">
    <property type="entry name" value="FMN-binding split barrel"/>
    <property type="match status" value="1"/>
</dbReference>
<feature type="compositionally biased region" description="Low complexity" evidence="1">
    <location>
        <begin position="17"/>
        <end position="28"/>
    </location>
</feature>
<evidence type="ECO:0000313" key="3">
    <source>
        <dbReference type="Proteomes" id="UP000467124"/>
    </source>
</evidence>
<reference evidence="2 3" key="1">
    <citation type="journal article" date="2019" name="Nat. Commun.">
        <title>The antimicrobial potential of Streptomyces from insect microbiomes.</title>
        <authorList>
            <person name="Chevrette M.G."/>
            <person name="Carlson C.M."/>
            <person name="Ortega H.E."/>
            <person name="Thomas C."/>
            <person name="Ananiev G.E."/>
            <person name="Barns K.J."/>
            <person name="Book A.J."/>
            <person name="Cagnazzo J."/>
            <person name="Carlos C."/>
            <person name="Flanigan W."/>
            <person name="Grubbs K.J."/>
            <person name="Horn H.A."/>
            <person name="Hoffmann F.M."/>
            <person name="Klassen J.L."/>
            <person name="Knack J.J."/>
            <person name="Lewin G.R."/>
            <person name="McDonald B.R."/>
            <person name="Muller L."/>
            <person name="Melo W.G.P."/>
            <person name="Pinto-Tomas A.A."/>
            <person name="Schmitz A."/>
            <person name="Wendt-Pienkowski E."/>
            <person name="Wildman S."/>
            <person name="Zhao M."/>
            <person name="Zhang F."/>
            <person name="Bugni T.S."/>
            <person name="Andes D.R."/>
            <person name="Pupo M.T."/>
            <person name="Currie C.R."/>
        </authorList>
    </citation>
    <scope>NUCLEOTIDE SEQUENCE [LARGE SCALE GENOMIC DNA]</scope>
    <source>
        <strain evidence="2 3">SID5840</strain>
    </source>
</reference>
<comment type="caution">
    <text evidence="2">The sequence shown here is derived from an EMBL/GenBank/DDBJ whole genome shotgun (WGS) entry which is preliminary data.</text>
</comment>
<feature type="region of interest" description="Disordered" evidence="1">
    <location>
        <begin position="1"/>
        <end position="52"/>
    </location>
</feature>